<reference evidence="2 3" key="1">
    <citation type="submission" date="2016-08" db="EMBL/GenBank/DDBJ databases">
        <authorList>
            <person name="Acevedo E."/>
            <person name="Azhar M."/>
            <person name="Golebiewska U.P."/>
            <person name="Grzywna D."/>
            <person name="Guardiola R."/>
            <person name="Jackson O."/>
            <person name="John N."/>
            <person name="Kanavatsas C."/>
            <person name="Khan S."/>
            <person name="Leong J."/>
            <person name="Mansilla E."/>
            <person name="Muladjanov Y."/>
            <person name="Nouel J."/>
            <person name="Oh S."/>
            <person name="Oppedisano M."/>
            <person name="Sajid A."/>
            <person name="Samper M."/>
            <person name="Ugbeva O."/>
            <person name="Delesalle V.A."/>
            <person name="Garlena R.A."/>
            <person name="Russell D.A."/>
            <person name="Pope W.H."/>
            <person name="Jacobs-Sera D."/>
            <person name="Hendrix R.W."/>
            <person name="Hatfull G.F."/>
        </authorList>
    </citation>
    <scope>NUCLEOTIDE SEQUENCE [LARGE SCALE GENOMIC DNA]</scope>
</reference>
<dbReference type="SUPFAM" id="SSF56784">
    <property type="entry name" value="HAD-like"/>
    <property type="match status" value="1"/>
</dbReference>
<sequence length="174" mass="19886">MVKMRARPEAVIMDMDGTLADVSTIRHLVDGINTKKDFHAFHAASEFVPANKQAIAFGKRHHRKGRKILVVTARKQMWEQATLNFLDREVVHHFPVVLPIFMRGNDDNRKDVEVKRDILAVIRERFTVVAACDDNPSIVSLWEEEQIPEIEVVPGWDHDAAARYAVAANRVRNL</sequence>
<dbReference type="KEGG" id="vg:29066679"/>
<dbReference type="GeneID" id="29066679"/>
<feature type="domain" description="Polynucleotide kinase PNKP phosphatase" evidence="1">
    <location>
        <begin position="8"/>
        <end position="153"/>
    </location>
</feature>
<keyword evidence="2" id="KW-0418">Kinase</keyword>
<dbReference type="InterPro" id="IPR056782">
    <property type="entry name" value="HAD_PNKP"/>
</dbReference>
<name>A0A1C9EHQ7_9CAUD</name>
<organism evidence="2 3">
    <name type="scientific">Mycobacterium phage Tonenili</name>
    <dbReference type="NCBI Taxonomy" id="1891703"/>
    <lineage>
        <taxon>Viruses</taxon>
        <taxon>Duplodnaviria</taxon>
        <taxon>Heunggongvirae</taxon>
        <taxon>Uroviricota</taxon>
        <taxon>Caudoviricetes</taxon>
        <taxon>Ceeclamvirinae</taxon>
        <taxon>Bixzunavirus</taxon>
        <taxon>Bixzunavirus tonenili</taxon>
    </lineage>
</organism>
<dbReference type="Proteomes" id="UP000204231">
    <property type="component" value="Segment"/>
</dbReference>
<proteinExistence type="predicted"/>
<dbReference type="RefSeq" id="YP_009288111.1">
    <property type="nucleotide sequence ID" value="NC_031080.1"/>
</dbReference>
<dbReference type="GO" id="GO:0016301">
    <property type="term" value="F:kinase activity"/>
    <property type="evidence" value="ECO:0007669"/>
    <property type="project" value="UniProtKB-KW"/>
</dbReference>
<evidence type="ECO:0000313" key="2">
    <source>
        <dbReference type="EMBL" id="AON96998.1"/>
    </source>
</evidence>
<keyword evidence="3" id="KW-1185">Reference proteome</keyword>
<dbReference type="Pfam" id="PF25109">
    <property type="entry name" value="HAD_PNKP"/>
    <property type="match status" value="1"/>
</dbReference>
<keyword evidence="2" id="KW-0808">Transferase</keyword>
<dbReference type="InterPro" id="IPR036412">
    <property type="entry name" value="HAD-like_sf"/>
</dbReference>
<accession>A0A1C9EHQ7</accession>
<protein>
    <submittedName>
        <fullName evidence="2">Polynucleotide kinase</fullName>
    </submittedName>
</protein>
<dbReference type="Gene3D" id="3.40.50.1000">
    <property type="entry name" value="HAD superfamily/HAD-like"/>
    <property type="match status" value="1"/>
</dbReference>
<dbReference type="InterPro" id="IPR023214">
    <property type="entry name" value="HAD_sf"/>
</dbReference>
<dbReference type="EMBL" id="KX752698">
    <property type="protein sequence ID" value="AON96998.1"/>
    <property type="molecule type" value="Genomic_DNA"/>
</dbReference>
<gene>
    <name evidence="2" type="ORF">SEA_TONENILI_280</name>
</gene>
<dbReference type="OrthoDB" id="20017at10239"/>
<evidence type="ECO:0000259" key="1">
    <source>
        <dbReference type="Pfam" id="PF25109"/>
    </source>
</evidence>
<evidence type="ECO:0000313" key="3">
    <source>
        <dbReference type="Proteomes" id="UP000204231"/>
    </source>
</evidence>